<evidence type="ECO:0000313" key="1">
    <source>
        <dbReference type="EMBL" id="MBX60653.1"/>
    </source>
</evidence>
<sequence>MTLQQSTMVPSKPYVVHSLTTRNQIII</sequence>
<dbReference type="AlphaFoldDB" id="A0A2P2Q127"/>
<protein>
    <submittedName>
        <fullName evidence="1">Uncharacterized protein</fullName>
    </submittedName>
</protein>
<name>A0A2P2Q127_RHIMU</name>
<reference evidence="1" key="1">
    <citation type="submission" date="2018-02" db="EMBL/GenBank/DDBJ databases">
        <title>Rhizophora mucronata_Transcriptome.</title>
        <authorList>
            <person name="Meera S.P."/>
            <person name="Sreeshan A."/>
            <person name="Augustine A."/>
        </authorList>
    </citation>
    <scope>NUCLEOTIDE SEQUENCE</scope>
    <source>
        <tissue evidence="1">Leaf</tissue>
    </source>
</reference>
<dbReference type="EMBL" id="GGEC01080169">
    <property type="protein sequence ID" value="MBX60653.1"/>
    <property type="molecule type" value="Transcribed_RNA"/>
</dbReference>
<accession>A0A2P2Q127</accession>
<organism evidence="1">
    <name type="scientific">Rhizophora mucronata</name>
    <name type="common">Asiatic mangrove</name>
    <dbReference type="NCBI Taxonomy" id="61149"/>
    <lineage>
        <taxon>Eukaryota</taxon>
        <taxon>Viridiplantae</taxon>
        <taxon>Streptophyta</taxon>
        <taxon>Embryophyta</taxon>
        <taxon>Tracheophyta</taxon>
        <taxon>Spermatophyta</taxon>
        <taxon>Magnoliopsida</taxon>
        <taxon>eudicotyledons</taxon>
        <taxon>Gunneridae</taxon>
        <taxon>Pentapetalae</taxon>
        <taxon>rosids</taxon>
        <taxon>fabids</taxon>
        <taxon>Malpighiales</taxon>
        <taxon>Rhizophoraceae</taxon>
        <taxon>Rhizophora</taxon>
    </lineage>
</organism>
<proteinExistence type="predicted"/>